<accession>D1C5S1</accession>
<evidence type="ECO:0000256" key="5">
    <source>
        <dbReference type="SAM" id="MobiDB-lite"/>
    </source>
</evidence>
<feature type="region of interest" description="Disordered" evidence="5">
    <location>
        <begin position="199"/>
        <end position="219"/>
    </location>
</feature>
<evidence type="ECO:0000256" key="2">
    <source>
        <dbReference type="ARBA" id="ARBA00023015"/>
    </source>
</evidence>
<dbReference type="InParanoid" id="D1C5S1"/>
<dbReference type="OrthoDB" id="9839039at2"/>
<evidence type="ECO:0000313" key="6">
    <source>
        <dbReference type="EMBL" id="ACZ39473.1"/>
    </source>
</evidence>
<dbReference type="Gene3D" id="1.10.10.10">
    <property type="entry name" value="Winged helix-like DNA-binding domain superfamily/Winged helix DNA-binding domain"/>
    <property type="match status" value="1"/>
</dbReference>
<dbReference type="PANTHER" id="PTHR43133:SF39">
    <property type="entry name" value="SIMILAR TO RNA POLYMERASE SIGMA-E FACTOR"/>
    <property type="match status" value="1"/>
</dbReference>
<dbReference type="Gene3D" id="1.10.1740.10">
    <property type="match status" value="1"/>
</dbReference>
<dbReference type="InterPro" id="IPR013325">
    <property type="entry name" value="RNA_pol_sigma_r2"/>
</dbReference>
<keyword evidence="3" id="KW-0731">Sigma factor</keyword>
<feature type="compositionally biased region" description="Basic residues" evidence="5">
    <location>
        <begin position="202"/>
        <end position="211"/>
    </location>
</feature>
<dbReference type="KEGG" id="sti:Sthe_2043"/>
<protein>
    <submittedName>
        <fullName evidence="6">RNA polymerase, sigma-24 subunit, ECF subfamily</fullName>
    </submittedName>
</protein>
<dbReference type="SUPFAM" id="SSF88946">
    <property type="entry name" value="Sigma2 domain of RNA polymerase sigma factors"/>
    <property type="match status" value="1"/>
</dbReference>
<organism evidence="6 7">
    <name type="scientific">Sphaerobacter thermophilus (strain ATCC 49802 / DSM 20745 / KCCM 41009 / NCIMB 13125 / S 6022)</name>
    <dbReference type="NCBI Taxonomy" id="479434"/>
    <lineage>
        <taxon>Bacteria</taxon>
        <taxon>Pseudomonadati</taxon>
        <taxon>Thermomicrobiota</taxon>
        <taxon>Thermomicrobia</taxon>
        <taxon>Sphaerobacterales</taxon>
        <taxon>Sphaerobacterineae</taxon>
        <taxon>Sphaerobacteraceae</taxon>
        <taxon>Sphaerobacter</taxon>
    </lineage>
</organism>
<dbReference type="PANTHER" id="PTHR43133">
    <property type="entry name" value="RNA POLYMERASE ECF-TYPE SIGMA FACTO"/>
    <property type="match status" value="1"/>
</dbReference>
<dbReference type="Proteomes" id="UP000002027">
    <property type="component" value="Chromosome 1"/>
</dbReference>
<dbReference type="InterPro" id="IPR013324">
    <property type="entry name" value="RNA_pol_sigma_r3/r4-like"/>
</dbReference>
<sequence>MAQALFTESLGDFDPTPNLDTLITTLARRAKEDPAARNVLYRALGFKVQRFVRRYHRRAERLVICDLEDITQEAFVVFCDLVAAWPGQESFLGYFFSRFPWRLARAIDIIERGWSAARLTPLDDLDTARSIAPLDPDDLFALAEIGAGLDPRDRMVLELHIGYRLHLREVAHVLGVHPQTVYRAWARITAEVRRMWPEIPPKRARRKRSRPRQPDDGPR</sequence>
<dbReference type="RefSeq" id="WP_012872519.1">
    <property type="nucleotide sequence ID" value="NC_013523.1"/>
</dbReference>
<dbReference type="SUPFAM" id="SSF88659">
    <property type="entry name" value="Sigma3 and sigma4 domains of RNA polymerase sigma factors"/>
    <property type="match status" value="1"/>
</dbReference>
<reference evidence="6 7" key="2">
    <citation type="journal article" date="2010" name="Stand. Genomic Sci.">
        <title>Complete genome sequence of Desulfohalobium retbaense type strain (HR(100)).</title>
        <authorList>
            <person name="Spring S."/>
            <person name="Nolan M."/>
            <person name="Lapidus A."/>
            <person name="Glavina Del Rio T."/>
            <person name="Copeland A."/>
            <person name="Tice H."/>
            <person name="Cheng J.F."/>
            <person name="Lucas S."/>
            <person name="Land M."/>
            <person name="Chen F."/>
            <person name="Bruce D."/>
            <person name="Goodwin L."/>
            <person name="Pitluck S."/>
            <person name="Ivanova N."/>
            <person name="Mavromatis K."/>
            <person name="Mikhailova N."/>
            <person name="Pati A."/>
            <person name="Chen A."/>
            <person name="Palaniappan K."/>
            <person name="Hauser L."/>
            <person name="Chang Y.J."/>
            <person name="Jeffries C.D."/>
            <person name="Munk C."/>
            <person name="Kiss H."/>
            <person name="Chain P."/>
            <person name="Han C."/>
            <person name="Brettin T."/>
            <person name="Detter J.C."/>
            <person name="Schuler E."/>
            <person name="Goker M."/>
            <person name="Rohde M."/>
            <person name="Bristow J."/>
            <person name="Eisen J.A."/>
            <person name="Markowitz V."/>
            <person name="Hugenholtz P."/>
            <person name="Kyrpides N.C."/>
            <person name="Klenk H.P."/>
        </authorList>
    </citation>
    <scope>NUCLEOTIDE SEQUENCE [LARGE SCALE GENOMIC DNA]</scope>
    <source>
        <strain evidence="7">ATCC 49802 / DSM 20745 / S 6022</strain>
    </source>
</reference>
<gene>
    <name evidence="6" type="ordered locus">Sthe_2043</name>
</gene>
<evidence type="ECO:0000256" key="4">
    <source>
        <dbReference type="ARBA" id="ARBA00023163"/>
    </source>
</evidence>
<comment type="similarity">
    <text evidence="1">Belongs to the sigma-70 factor family. ECF subfamily.</text>
</comment>
<dbReference type="InterPro" id="IPR039425">
    <property type="entry name" value="RNA_pol_sigma-70-like"/>
</dbReference>
<dbReference type="InterPro" id="IPR036388">
    <property type="entry name" value="WH-like_DNA-bd_sf"/>
</dbReference>
<dbReference type="EMBL" id="CP001823">
    <property type="protein sequence ID" value="ACZ39473.1"/>
    <property type="molecule type" value="Genomic_DNA"/>
</dbReference>
<keyword evidence="4" id="KW-0804">Transcription</keyword>
<keyword evidence="7" id="KW-1185">Reference proteome</keyword>
<dbReference type="AlphaFoldDB" id="D1C5S1"/>
<reference evidence="7" key="1">
    <citation type="submission" date="2009-11" db="EMBL/GenBank/DDBJ databases">
        <title>The complete chromosome 1 of Sphaerobacter thermophilus DSM 20745.</title>
        <authorList>
            <person name="Lucas S."/>
            <person name="Copeland A."/>
            <person name="Lapidus A."/>
            <person name="Glavina del Rio T."/>
            <person name="Dalin E."/>
            <person name="Tice H."/>
            <person name="Bruce D."/>
            <person name="Goodwin L."/>
            <person name="Pitluck S."/>
            <person name="Kyrpides N."/>
            <person name="Mavromatis K."/>
            <person name="Ivanova N."/>
            <person name="Mikhailova N."/>
            <person name="LaButti K.M."/>
            <person name="Clum A."/>
            <person name="Sun H.I."/>
            <person name="Brettin T."/>
            <person name="Detter J.C."/>
            <person name="Han C."/>
            <person name="Larimer F."/>
            <person name="Land M."/>
            <person name="Hauser L."/>
            <person name="Markowitz V."/>
            <person name="Cheng J.F."/>
            <person name="Hugenholtz P."/>
            <person name="Woyke T."/>
            <person name="Wu D."/>
            <person name="Steenblock K."/>
            <person name="Schneider S."/>
            <person name="Pukall R."/>
            <person name="Goeker M."/>
            <person name="Klenk H.P."/>
            <person name="Eisen J.A."/>
        </authorList>
    </citation>
    <scope>NUCLEOTIDE SEQUENCE [LARGE SCALE GENOMIC DNA]</scope>
    <source>
        <strain evidence="7">ATCC 49802 / DSM 20745 / S 6022</strain>
    </source>
</reference>
<keyword evidence="2" id="KW-0805">Transcription regulation</keyword>
<evidence type="ECO:0000256" key="3">
    <source>
        <dbReference type="ARBA" id="ARBA00023082"/>
    </source>
</evidence>
<dbReference type="HOGENOM" id="CLU_1260788_0_0_0"/>
<dbReference type="STRING" id="479434.Sthe_2043"/>
<dbReference type="GO" id="GO:0006352">
    <property type="term" value="P:DNA-templated transcription initiation"/>
    <property type="evidence" value="ECO:0007669"/>
    <property type="project" value="InterPro"/>
</dbReference>
<name>D1C5S1_SPHTD</name>
<evidence type="ECO:0000313" key="7">
    <source>
        <dbReference type="Proteomes" id="UP000002027"/>
    </source>
</evidence>
<dbReference type="eggNOG" id="COG1595">
    <property type="taxonomic scope" value="Bacteria"/>
</dbReference>
<evidence type="ECO:0000256" key="1">
    <source>
        <dbReference type="ARBA" id="ARBA00010641"/>
    </source>
</evidence>
<proteinExistence type="inferred from homology"/>
<dbReference type="GO" id="GO:0016987">
    <property type="term" value="F:sigma factor activity"/>
    <property type="evidence" value="ECO:0007669"/>
    <property type="project" value="UniProtKB-KW"/>
</dbReference>